<keyword evidence="8" id="KW-1185">Reference proteome</keyword>
<dbReference type="InterPro" id="IPR004108">
    <property type="entry name" value="Fe_hydrogenase_lsu_C"/>
</dbReference>
<organism evidence="7 8">
    <name type="scientific">Acetonema longum DSM 6540</name>
    <dbReference type="NCBI Taxonomy" id="1009370"/>
    <lineage>
        <taxon>Bacteria</taxon>
        <taxon>Bacillati</taxon>
        <taxon>Bacillota</taxon>
        <taxon>Negativicutes</taxon>
        <taxon>Acetonemataceae</taxon>
        <taxon>Acetonema</taxon>
    </lineage>
</organism>
<dbReference type="Pfam" id="PF04060">
    <property type="entry name" value="FeS"/>
    <property type="match status" value="1"/>
</dbReference>
<evidence type="ECO:0000256" key="5">
    <source>
        <dbReference type="SAM" id="Coils"/>
    </source>
</evidence>
<evidence type="ECO:0000256" key="1">
    <source>
        <dbReference type="ARBA" id="ARBA00022485"/>
    </source>
</evidence>
<name>F7NQ82_9FIRM</name>
<dbReference type="SUPFAM" id="SSF55785">
    <property type="entry name" value="PYP-like sensor domain (PAS domain)"/>
    <property type="match status" value="1"/>
</dbReference>
<dbReference type="InterPro" id="IPR007202">
    <property type="entry name" value="4Fe-4S_dom"/>
</dbReference>
<keyword evidence="1" id="KW-0004">4Fe-4S</keyword>
<evidence type="ECO:0000259" key="6">
    <source>
        <dbReference type="PROSITE" id="PS51656"/>
    </source>
</evidence>
<dbReference type="eggNOG" id="COG4624">
    <property type="taxonomic scope" value="Bacteria"/>
</dbReference>
<dbReference type="Gene3D" id="3.40.950.10">
    <property type="entry name" value="Fe-only Hydrogenase (Larger Subunit), Chain L, domain 3"/>
    <property type="match status" value="1"/>
</dbReference>
<keyword evidence="3" id="KW-0408">Iron</keyword>
<dbReference type="PROSITE" id="PS51656">
    <property type="entry name" value="4FE4S"/>
    <property type="match status" value="1"/>
</dbReference>
<feature type="coiled-coil region" evidence="5">
    <location>
        <begin position="452"/>
        <end position="479"/>
    </location>
</feature>
<dbReference type="Gene3D" id="1.10.15.40">
    <property type="entry name" value="Electron transport complex subunit B, putative Fe-S cluster"/>
    <property type="match status" value="1"/>
</dbReference>
<gene>
    <name evidence="7" type="ORF">ALO_21414</name>
</gene>
<dbReference type="EMBL" id="AFGF01000280">
    <property type="protein sequence ID" value="EGO61841.1"/>
    <property type="molecule type" value="Genomic_DNA"/>
</dbReference>
<dbReference type="GO" id="GO:0046872">
    <property type="term" value="F:metal ion binding"/>
    <property type="evidence" value="ECO:0007669"/>
    <property type="project" value="UniProtKB-KW"/>
</dbReference>
<dbReference type="Proteomes" id="UP000003240">
    <property type="component" value="Unassembled WGS sequence"/>
</dbReference>
<accession>F7NQ82</accession>
<dbReference type="InterPro" id="IPR035965">
    <property type="entry name" value="PAS-like_dom_sf"/>
</dbReference>
<keyword evidence="4" id="KW-0411">Iron-sulfur</keyword>
<dbReference type="GO" id="GO:0051539">
    <property type="term" value="F:4 iron, 4 sulfur cluster binding"/>
    <property type="evidence" value="ECO:0007669"/>
    <property type="project" value="UniProtKB-KW"/>
</dbReference>
<keyword evidence="2" id="KW-0479">Metal-binding</keyword>
<evidence type="ECO:0000313" key="8">
    <source>
        <dbReference type="Proteomes" id="UP000003240"/>
    </source>
</evidence>
<evidence type="ECO:0000256" key="3">
    <source>
        <dbReference type="ARBA" id="ARBA00023004"/>
    </source>
</evidence>
<protein>
    <submittedName>
        <fullName evidence="7">Putative PAS/PAC sensor protein</fullName>
    </submittedName>
</protein>
<proteinExistence type="predicted"/>
<dbReference type="Gene3D" id="3.30.450.20">
    <property type="entry name" value="PAS domain"/>
    <property type="match status" value="1"/>
</dbReference>
<comment type="caution">
    <text evidence="7">The sequence shown here is derived from an EMBL/GenBank/DDBJ whole genome shotgun (WGS) entry which is preliminary data.</text>
</comment>
<dbReference type="AlphaFoldDB" id="F7NQ82"/>
<dbReference type="CDD" id="cd00130">
    <property type="entry name" value="PAS"/>
    <property type="match status" value="1"/>
</dbReference>
<keyword evidence="5" id="KW-0175">Coiled coil</keyword>
<dbReference type="PANTHER" id="PTHR11615">
    <property type="entry name" value="NITRATE, FORMATE, IRON DEHYDROGENASE"/>
    <property type="match status" value="1"/>
</dbReference>
<dbReference type="InterPro" id="IPR000014">
    <property type="entry name" value="PAS"/>
</dbReference>
<evidence type="ECO:0000256" key="2">
    <source>
        <dbReference type="ARBA" id="ARBA00022723"/>
    </source>
</evidence>
<dbReference type="InterPro" id="IPR050340">
    <property type="entry name" value="Cytosolic_Fe-S_CAF"/>
</dbReference>
<dbReference type="Pfam" id="PF02906">
    <property type="entry name" value="Fe_hyd_lg_C"/>
    <property type="match status" value="1"/>
</dbReference>
<sequence>MECPQHAKQVNDQVAAVKEAIAAGKRVLVSLAPSFIASFPEYSPGQLLAALRRLGAAVIEETAVGAEVVSSFYRSSLETRDQTLISACCPVIVNLIEKYYPELVSNLAPVVSPMIAHGKLLRERYGDDSFVVFAGPCIAKIDEGSKDGSPIDAVITFEQLNEWLRHGGGVTQTDTFDRRAFANARYFPITGGILKSFVDCETTDTEMIAVDGIRQCMSVFSSLAHGEVSPRFIEALACDGGCINGPACGNAQSIAAKRVQVAKFVKDNGLKQRNPVSDSLDFTRQHQAIPLDYVSPAESQIREVMQQSGKLTKADEKNCGACGYNSCRDNAIAICQGMSSIDTCVPYMRSKAESFANIIVDNSLNAIIVLDERLTVQSFNPSAAGMFGRRQDLMKGRSLTDYMDCADVLSAMQTGNKVGGRRVEFPEYGLITEEMIVPVPEHNLIFLIFSDVTGQERRNRELEEMKQETVERAKQIINRQMHVAQEIAGLLGETTAETKSTLLELISILKEKGVR</sequence>
<dbReference type="InterPro" id="IPR009016">
    <property type="entry name" value="Fe_hydrogenase"/>
</dbReference>
<dbReference type="SMART" id="SM00091">
    <property type="entry name" value="PAS"/>
    <property type="match status" value="1"/>
</dbReference>
<evidence type="ECO:0000313" key="7">
    <source>
        <dbReference type="EMBL" id="EGO61841.1"/>
    </source>
</evidence>
<dbReference type="STRING" id="1009370.ALO_21414"/>
<evidence type="ECO:0000256" key="4">
    <source>
        <dbReference type="ARBA" id="ARBA00023014"/>
    </source>
</evidence>
<reference evidence="7 8" key="1">
    <citation type="journal article" date="2011" name="EMBO J.">
        <title>Structural diversity of bacterial flagellar motors.</title>
        <authorList>
            <person name="Chen S."/>
            <person name="Beeby M."/>
            <person name="Murphy G.E."/>
            <person name="Leadbetter J.R."/>
            <person name="Hendrixson D.R."/>
            <person name="Briegel A."/>
            <person name="Li Z."/>
            <person name="Shi J."/>
            <person name="Tocheva E.I."/>
            <person name="Muller A."/>
            <person name="Dobro M.J."/>
            <person name="Jensen G.J."/>
        </authorList>
    </citation>
    <scope>NUCLEOTIDE SEQUENCE [LARGE SCALE GENOMIC DNA]</scope>
    <source>
        <strain evidence="7 8">DSM 6540</strain>
    </source>
</reference>
<dbReference type="SUPFAM" id="SSF53920">
    <property type="entry name" value="Fe-only hydrogenase"/>
    <property type="match status" value="1"/>
</dbReference>
<feature type="domain" description="4Fe-4S" evidence="6">
    <location>
        <begin position="300"/>
        <end position="361"/>
    </location>
</feature>